<dbReference type="PROSITE" id="PS50889">
    <property type="entry name" value="S4"/>
    <property type="match status" value="1"/>
</dbReference>
<evidence type="ECO:0000313" key="4">
    <source>
        <dbReference type="EMBL" id="MDQ0475371.1"/>
    </source>
</evidence>
<organism evidence="4 5">
    <name type="scientific">Labrys wisconsinensis</name>
    <dbReference type="NCBI Taxonomy" id="425677"/>
    <lineage>
        <taxon>Bacteria</taxon>
        <taxon>Pseudomonadati</taxon>
        <taxon>Pseudomonadota</taxon>
        <taxon>Alphaproteobacteria</taxon>
        <taxon>Hyphomicrobiales</taxon>
        <taxon>Xanthobacteraceae</taxon>
        <taxon>Labrys</taxon>
    </lineage>
</organism>
<keyword evidence="4" id="KW-0346">Stress response</keyword>
<dbReference type="Gene3D" id="3.10.290.10">
    <property type="entry name" value="RNA-binding S4 domain"/>
    <property type="match status" value="1"/>
</dbReference>
<dbReference type="InterPro" id="IPR002942">
    <property type="entry name" value="S4_RNA-bd"/>
</dbReference>
<reference evidence="4 5" key="1">
    <citation type="submission" date="2023-07" db="EMBL/GenBank/DDBJ databases">
        <title>Genomic Encyclopedia of Type Strains, Phase IV (KMG-IV): sequencing the most valuable type-strain genomes for metagenomic binning, comparative biology and taxonomic classification.</title>
        <authorList>
            <person name="Goeker M."/>
        </authorList>
    </citation>
    <scope>NUCLEOTIDE SEQUENCE [LARGE SCALE GENOMIC DNA]</scope>
    <source>
        <strain evidence="4 5">DSM 19619</strain>
    </source>
</reference>
<dbReference type="Proteomes" id="UP001242480">
    <property type="component" value="Unassembled WGS sequence"/>
</dbReference>
<feature type="domain" description="RNA-binding S4" evidence="3">
    <location>
        <begin position="10"/>
        <end position="75"/>
    </location>
</feature>
<dbReference type="RefSeq" id="WP_307286522.1">
    <property type="nucleotide sequence ID" value="NZ_JAUSVX010000034.1"/>
</dbReference>
<sequence length="114" mass="12620">MPPVEATPRLRLDKWLWHARVTRTRTLAAKLVAEGHVRVNGVRTDQPAKPVKAGDVLTIALERTVRVYRVRELGDRRGPASEAQALYEDLSPEPPPHHPPAGRGLVPAGQDDED</sequence>
<protein>
    <submittedName>
        <fullName evidence="4">Ribosome-associated heat shock protein Hsp15</fullName>
    </submittedName>
</protein>
<comment type="caution">
    <text evidence="4">The sequence shown here is derived from an EMBL/GenBank/DDBJ whole genome shotgun (WGS) entry which is preliminary data.</text>
</comment>
<keyword evidence="5" id="KW-1185">Reference proteome</keyword>
<dbReference type="CDD" id="cd00165">
    <property type="entry name" value="S4"/>
    <property type="match status" value="1"/>
</dbReference>
<proteinExistence type="predicted"/>
<keyword evidence="1" id="KW-0694">RNA-binding</keyword>
<gene>
    <name evidence="4" type="ORF">QO011_008414</name>
</gene>
<dbReference type="Pfam" id="PF01479">
    <property type="entry name" value="S4"/>
    <property type="match status" value="1"/>
</dbReference>
<name>A0ABU0JM53_9HYPH</name>
<evidence type="ECO:0000256" key="2">
    <source>
        <dbReference type="SAM" id="MobiDB-lite"/>
    </source>
</evidence>
<evidence type="ECO:0000313" key="5">
    <source>
        <dbReference type="Proteomes" id="UP001242480"/>
    </source>
</evidence>
<dbReference type="SMART" id="SM00363">
    <property type="entry name" value="S4"/>
    <property type="match status" value="1"/>
</dbReference>
<dbReference type="SUPFAM" id="SSF55174">
    <property type="entry name" value="Alpha-L RNA-binding motif"/>
    <property type="match status" value="1"/>
</dbReference>
<evidence type="ECO:0000256" key="1">
    <source>
        <dbReference type="PROSITE-ProRule" id="PRU00182"/>
    </source>
</evidence>
<accession>A0ABU0JM53</accession>
<evidence type="ECO:0000259" key="3">
    <source>
        <dbReference type="SMART" id="SM00363"/>
    </source>
</evidence>
<dbReference type="EMBL" id="JAUSVX010000034">
    <property type="protein sequence ID" value="MDQ0475371.1"/>
    <property type="molecule type" value="Genomic_DNA"/>
</dbReference>
<feature type="region of interest" description="Disordered" evidence="2">
    <location>
        <begin position="73"/>
        <end position="114"/>
    </location>
</feature>
<dbReference type="InterPro" id="IPR036986">
    <property type="entry name" value="S4_RNA-bd_sf"/>
</dbReference>